<organism evidence="4 5">
    <name type="scientific">Prunus avium</name>
    <name type="common">Cherry</name>
    <name type="synonym">Cerasus avium</name>
    <dbReference type="NCBI Taxonomy" id="42229"/>
    <lineage>
        <taxon>Eukaryota</taxon>
        <taxon>Viridiplantae</taxon>
        <taxon>Streptophyta</taxon>
        <taxon>Embryophyta</taxon>
        <taxon>Tracheophyta</taxon>
        <taxon>Spermatophyta</taxon>
        <taxon>Magnoliopsida</taxon>
        <taxon>eudicotyledons</taxon>
        <taxon>Gunneridae</taxon>
        <taxon>Pentapetalae</taxon>
        <taxon>rosids</taxon>
        <taxon>fabids</taxon>
        <taxon>Rosales</taxon>
        <taxon>Rosaceae</taxon>
        <taxon>Amygdaloideae</taxon>
        <taxon>Amygdaleae</taxon>
        <taxon>Prunus</taxon>
    </lineage>
</organism>
<dbReference type="InterPro" id="IPR040256">
    <property type="entry name" value="At4g02000-like"/>
</dbReference>
<evidence type="ECO:0000256" key="1">
    <source>
        <dbReference type="SAM" id="MobiDB-lite"/>
    </source>
</evidence>
<feature type="region of interest" description="Disordered" evidence="1">
    <location>
        <begin position="244"/>
        <end position="291"/>
    </location>
</feature>
<dbReference type="KEGG" id="pavi:110767214"/>
<protein>
    <submittedName>
        <fullName evidence="5">Uncharacterized protein LOC110767214</fullName>
    </submittedName>
</protein>
<evidence type="ECO:0000313" key="4">
    <source>
        <dbReference type="Proteomes" id="UP000515124"/>
    </source>
</evidence>
<dbReference type="AlphaFoldDB" id="A0A6P5TH16"/>
<dbReference type="Proteomes" id="UP000515124">
    <property type="component" value="Unplaced"/>
</dbReference>
<reference evidence="5" key="1">
    <citation type="submission" date="2025-08" db="UniProtKB">
        <authorList>
            <consortium name="RefSeq"/>
        </authorList>
    </citation>
    <scope>IDENTIFICATION</scope>
</reference>
<dbReference type="RefSeq" id="XP_021826382.1">
    <property type="nucleotide sequence ID" value="XM_021970690.1"/>
</dbReference>
<dbReference type="InterPro" id="IPR025836">
    <property type="entry name" value="Zn_knuckle_CX2CX4HX4C"/>
</dbReference>
<evidence type="ECO:0000259" key="2">
    <source>
        <dbReference type="Pfam" id="PF14111"/>
    </source>
</evidence>
<keyword evidence="4" id="KW-1185">Reference proteome</keyword>
<feature type="compositionally biased region" description="Polar residues" evidence="1">
    <location>
        <begin position="280"/>
        <end position="291"/>
    </location>
</feature>
<evidence type="ECO:0000313" key="5">
    <source>
        <dbReference type="RefSeq" id="XP_021826382.1"/>
    </source>
</evidence>
<proteinExistence type="predicted"/>
<dbReference type="Pfam" id="PF14392">
    <property type="entry name" value="zf-CCHC_4"/>
    <property type="match status" value="1"/>
</dbReference>
<evidence type="ECO:0000259" key="3">
    <source>
        <dbReference type="Pfam" id="PF14392"/>
    </source>
</evidence>
<feature type="domain" description="DUF4283" evidence="2">
    <location>
        <begin position="16"/>
        <end position="87"/>
    </location>
</feature>
<gene>
    <name evidence="5" type="primary">LOC110767214</name>
</gene>
<dbReference type="PANTHER" id="PTHR31286">
    <property type="entry name" value="GLYCINE-RICH CELL WALL STRUCTURAL PROTEIN 1.8-LIKE"/>
    <property type="match status" value="1"/>
</dbReference>
<accession>A0A6P5TH16</accession>
<dbReference type="GeneID" id="110767214"/>
<dbReference type="Pfam" id="PF14111">
    <property type="entry name" value="DUF4283"/>
    <property type="match status" value="1"/>
</dbReference>
<dbReference type="PANTHER" id="PTHR31286:SF167">
    <property type="entry name" value="OS09G0268800 PROTEIN"/>
    <property type="match status" value="1"/>
</dbReference>
<sequence>MKIDMEELSDTLVAYQYLLVARVLTNKSMNRDAFIEVFTTLWCGEQGVSIKDIGECRFVARFTSLRDKKRVLDMELWNFRNSLVLLADVKRGDNFRTFDITHAVFWVQLYGIPPLDMSVAVARKIGGFIGRVLDVDQLEGPDHIGGFVRVRIRFDVTQPLMRGAFVEFPEEGKKWIEFSYEHLHAYCLICGCLRHTTNVCEERIKGELKAEEMQGEITLFYGFSHLDVKDLPVRKHEFAASHTAFDSGSRGGDEGRSGICQRGEASSDVNGKTGLGELENTATSPSKTTSKMISLRERIKKEEDGWFDESRWELIPRDRVTGFTSNH</sequence>
<name>A0A6P5TH16_PRUAV</name>
<feature type="domain" description="Zinc knuckle CX2CX4HX4C" evidence="3">
    <location>
        <begin position="154"/>
        <end position="201"/>
    </location>
</feature>
<dbReference type="InterPro" id="IPR025558">
    <property type="entry name" value="DUF4283"/>
</dbReference>